<gene>
    <name evidence="2" type="ORF">DM860_006937</name>
</gene>
<dbReference type="Proteomes" id="UP000249390">
    <property type="component" value="Unassembled WGS sequence"/>
</dbReference>
<evidence type="ECO:0000256" key="1">
    <source>
        <dbReference type="SAM" id="MobiDB-lite"/>
    </source>
</evidence>
<dbReference type="AlphaFoldDB" id="A0A328E5I0"/>
<name>A0A328E5I0_9ASTE</name>
<dbReference type="EMBL" id="NQVE01000027">
    <property type="protein sequence ID" value="RAL53265.1"/>
    <property type="molecule type" value="Genomic_DNA"/>
</dbReference>
<protein>
    <submittedName>
        <fullName evidence="2">Uncharacterized protein</fullName>
    </submittedName>
</protein>
<feature type="compositionally biased region" description="Basic residues" evidence="1">
    <location>
        <begin position="17"/>
        <end position="33"/>
    </location>
</feature>
<reference evidence="2 3" key="1">
    <citation type="submission" date="2018-06" db="EMBL/GenBank/DDBJ databases">
        <title>The Genome of Cuscuta australis (Dodder) Provides Insight into the Evolution of Plant Parasitism.</title>
        <authorList>
            <person name="Liu H."/>
        </authorList>
    </citation>
    <scope>NUCLEOTIDE SEQUENCE [LARGE SCALE GENOMIC DNA]</scope>
    <source>
        <strain evidence="3">cv. Yunnan</strain>
        <tissue evidence="2">Vines</tissue>
    </source>
</reference>
<comment type="caution">
    <text evidence="2">The sequence shown here is derived from an EMBL/GenBank/DDBJ whole genome shotgun (WGS) entry which is preliminary data.</text>
</comment>
<sequence length="126" mass="13764">MPSQTRIPRQTCDATSHPKKRLGKCNRRDRCGRRCTTPSPSSASISSTAARETSGSRRIRVSDLDPARSRRTGARYRCSGSGRLGPGSRRPSSIEAESNGETFLGHLSVPEEVSLIEDKPIEDKVP</sequence>
<keyword evidence="3" id="KW-1185">Reference proteome</keyword>
<feature type="region of interest" description="Disordered" evidence="1">
    <location>
        <begin position="1"/>
        <end position="96"/>
    </location>
</feature>
<feature type="compositionally biased region" description="Low complexity" evidence="1">
    <location>
        <begin position="36"/>
        <end position="50"/>
    </location>
</feature>
<feature type="compositionally biased region" description="Low complexity" evidence="1">
    <location>
        <begin position="77"/>
        <end position="93"/>
    </location>
</feature>
<feature type="compositionally biased region" description="Polar residues" evidence="1">
    <location>
        <begin position="1"/>
        <end position="14"/>
    </location>
</feature>
<evidence type="ECO:0000313" key="2">
    <source>
        <dbReference type="EMBL" id="RAL53265.1"/>
    </source>
</evidence>
<evidence type="ECO:0000313" key="3">
    <source>
        <dbReference type="Proteomes" id="UP000249390"/>
    </source>
</evidence>
<proteinExistence type="predicted"/>
<organism evidence="2 3">
    <name type="scientific">Cuscuta australis</name>
    <dbReference type="NCBI Taxonomy" id="267555"/>
    <lineage>
        <taxon>Eukaryota</taxon>
        <taxon>Viridiplantae</taxon>
        <taxon>Streptophyta</taxon>
        <taxon>Embryophyta</taxon>
        <taxon>Tracheophyta</taxon>
        <taxon>Spermatophyta</taxon>
        <taxon>Magnoliopsida</taxon>
        <taxon>eudicotyledons</taxon>
        <taxon>Gunneridae</taxon>
        <taxon>Pentapetalae</taxon>
        <taxon>asterids</taxon>
        <taxon>lamiids</taxon>
        <taxon>Solanales</taxon>
        <taxon>Convolvulaceae</taxon>
        <taxon>Cuscuteae</taxon>
        <taxon>Cuscuta</taxon>
        <taxon>Cuscuta subgen. Grammica</taxon>
        <taxon>Cuscuta sect. Cleistogrammica</taxon>
    </lineage>
</organism>
<accession>A0A328E5I0</accession>